<gene>
    <name evidence="1" type="ORF">CPAG_09183</name>
</gene>
<name>A0A0J6FR79_COCPO</name>
<dbReference type="AlphaFoldDB" id="A0A0J6FR79"/>
<reference evidence="1 2" key="1">
    <citation type="submission" date="2007-06" db="EMBL/GenBank/DDBJ databases">
        <title>The Genome Sequence of Coccidioides posadasii RMSCC_3488.</title>
        <authorList>
            <consortium name="Coccidioides Genome Resources Consortium"/>
            <consortium name="The Broad Institute Genome Sequencing Platform"/>
            <person name="Henn M.R."/>
            <person name="Sykes S."/>
            <person name="Young S."/>
            <person name="Jaffe D."/>
            <person name="Berlin A."/>
            <person name="Alvarez P."/>
            <person name="Butler J."/>
            <person name="Gnerre S."/>
            <person name="Grabherr M."/>
            <person name="Mauceli E."/>
            <person name="Brockman W."/>
            <person name="Kodira C."/>
            <person name="Alvarado L."/>
            <person name="Zeng Q."/>
            <person name="Crawford M."/>
            <person name="Antoine C."/>
            <person name="Devon K."/>
            <person name="Galgiani J."/>
            <person name="Orsborn K."/>
            <person name="Lewis M.L."/>
            <person name="Nusbaum C."/>
            <person name="Galagan J."/>
            <person name="Birren B."/>
        </authorList>
    </citation>
    <scope>NUCLEOTIDE SEQUENCE [LARGE SCALE GENOMIC DNA]</scope>
    <source>
        <strain evidence="1 2">RMSCC 3488</strain>
    </source>
</reference>
<dbReference type="EMBL" id="DS268114">
    <property type="protein sequence ID" value="KMM72893.1"/>
    <property type="molecule type" value="Genomic_DNA"/>
</dbReference>
<sequence length="123" mass="13855">MGCSREIVQYSDRHIRWQPENEGANSCSRNCTCWYLAGQNTGTLKKLPITCSGHGLGPELMPIKAGSDIDFWSRSRSVSTWVWSTLWIIIIRRVKVSGIYCLPYALLLIPTQVQTPVRGDKGQ</sequence>
<organism evidence="1 2">
    <name type="scientific">Coccidioides posadasii RMSCC 3488</name>
    <dbReference type="NCBI Taxonomy" id="454284"/>
    <lineage>
        <taxon>Eukaryota</taxon>
        <taxon>Fungi</taxon>
        <taxon>Dikarya</taxon>
        <taxon>Ascomycota</taxon>
        <taxon>Pezizomycotina</taxon>
        <taxon>Eurotiomycetes</taxon>
        <taxon>Eurotiomycetidae</taxon>
        <taxon>Onygenales</taxon>
        <taxon>Onygenaceae</taxon>
        <taxon>Coccidioides</taxon>
    </lineage>
</organism>
<evidence type="ECO:0000313" key="2">
    <source>
        <dbReference type="Proteomes" id="UP000054567"/>
    </source>
</evidence>
<accession>A0A0J6FR79</accession>
<dbReference type="Proteomes" id="UP000054567">
    <property type="component" value="Unassembled WGS sequence"/>
</dbReference>
<reference evidence="2" key="2">
    <citation type="journal article" date="2009" name="Genome Res.">
        <title>Comparative genomic analyses of the human fungal pathogens Coccidioides and their relatives.</title>
        <authorList>
            <person name="Sharpton T.J."/>
            <person name="Stajich J.E."/>
            <person name="Rounsley S.D."/>
            <person name="Gardner M.J."/>
            <person name="Wortman J.R."/>
            <person name="Jordar V.S."/>
            <person name="Maiti R."/>
            <person name="Kodira C.D."/>
            <person name="Neafsey D.E."/>
            <person name="Zeng Q."/>
            <person name="Hung C.-Y."/>
            <person name="McMahan C."/>
            <person name="Muszewska A."/>
            <person name="Grynberg M."/>
            <person name="Mandel M.A."/>
            <person name="Kellner E.M."/>
            <person name="Barker B.M."/>
            <person name="Galgiani J.N."/>
            <person name="Orbach M.J."/>
            <person name="Kirkland T.N."/>
            <person name="Cole G.T."/>
            <person name="Henn M.R."/>
            <person name="Birren B.W."/>
            <person name="Taylor J.W."/>
        </authorList>
    </citation>
    <scope>NUCLEOTIDE SEQUENCE [LARGE SCALE GENOMIC DNA]</scope>
    <source>
        <strain evidence="2">RMSCC 3488</strain>
    </source>
</reference>
<reference evidence="2" key="3">
    <citation type="journal article" date="2010" name="Genome Res.">
        <title>Population genomic sequencing of Coccidioides fungi reveals recent hybridization and transposon control.</title>
        <authorList>
            <person name="Neafsey D.E."/>
            <person name="Barker B.M."/>
            <person name="Sharpton T.J."/>
            <person name="Stajich J.E."/>
            <person name="Park D.J."/>
            <person name="Whiston E."/>
            <person name="Hung C.-Y."/>
            <person name="McMahan C."/>
            <person name="White J."/>
            <person name="Sykes S."/>
            <person name="Heiman D."/>
            <person name="Young S."/>
            <person name="Zeng Q."/>
            <person name="Abouelleil A."/>
            <person name="Aftuck L."/>
            <person name="Bessette D."/>
            <person name="Brown A."/>
            <person name="FitzGerald M."/>
            <person name="Lui A."/>
            <person name="Macdonald J.P."/>
            <person name="Priest M."/>
            <person name="Orbach M.J."/>
            <person name="Galgiani J.N."/>
            <person name="Kirkland T.N."/>
            <person name="Cole G.T."/>
            <person name="Birren B.W."/>
            <person name="Henn M.R."/>
            <person name="Taylor J.W."/>
            <person name="Rounsley S.D."/>
        </authorList>
    </citation>
    <scope>NUCLEOTIDE SEQUENCE [LARGE SCALE GENOMIC DNA]</scope>
    <source>
        <strain evidence="2">RMSCC 3488</strain>
    </source>
</reference>
<proteinExistence type="predicted"/>
<protein>
    <submittedName>
        <fullName evidence="1">Uncharacterized protein</fullName>
    </submittedName>
</protein>
<evidence type="ECO:0000313" key="1">
    <source>
        <dbReference type="EMBL" id="KMM72893.1"/>
    </source>
</evidence>
<dbReference type="VEuPathDB" id="FungiDB:CPAG_09183"/>